<keyword evidence="1" id="KW-0378">Hydrolase</keyword>
<evidence type="ECO:0000313" key="4">
    <source>
        <dbReference type="Proteomes" id="UP000323410"/>
    </source>
</evidence>
<gene>
    <name evidence="3" type="ORF">FQ377_08440</name>
</gene>
<dbReference type="Pfam" id="PF03061">
    <property type="entry name" value="4HBT"/>
    <property type="match status" value="1"/>
</dbReference>
<name>A0A5D0XRE0_9MICC</name>
<keyword evidence="4" id="KW-1185">Reference proteome</keyword>
<proteinExistence type="predicted"/>
<reference evidence="3 4" key="1">
    <citation type="submission" date="2019-08" db="EMBL/GenBank/DDBJ databases">
        <title>Genone of Arthrobacter echini P9.</title>
        <authorList>
            <person name="Bowman J.P."/>
        </authorList>
    </citation>
    <scope>NUCLEOTIDE SEQUENCE [LARGE SCALE GENOMIC DNA]</scope>
    <source>
        <strain evidence="3 4">P9</strain>
    </source>
</reference>
<sequence>MRSTPVPQIDQQSQAHPILAADHMSEWMGIVVEESTAEAARISLRLRKEMVNGFGIAHGGIIFAFADTCFALACNDPAGDPAVITVASGADINFVAPARQGETLTAVGALVSRTGRSGVYDVRVTVGDRVVAEFRGRSRTIARPAT</sequence>
<dbReference type="InterPro" id="IPR029069">
    <property type="entry name" value="HotDog_dom_sf"/>
</dbReference>
<dbReference type="Gene3D" id="3.10.129.10">
    <property type="entry name" value="Hotdog Thioesterase"/>
    <property type="match status" value="1"/>
</dbReference>
<dbReference type="PANTHER" id="PTHR42856">
    <property type="entry name" value="ACYL-COENZYME A THIOESTERASE PAAI"/>
    <property type="match status" value="1"/>
</dbReference>
<dbReference type="EMBL" id="VSLD01000003">
    <property type="protein sequence ID" value="TYC99016.1"/>
    <property type="molecule type" value="Genomic_DNA"/>
</dbReference>
<dbReference type="GO" id="GO:0016289">
    <property type="term" value="F:acyl-CoA hydrolase activity"/>
    <property type="evidence" value="ECO:0007669"/>
    <property type="project" value="TreeGrafter"/>
</dbReference>
<dbReference type="InterPro" id="IPR003736">
    <property type="entry name" value="PAAI_dom"/>
</dbReference>
<dbReference type="CDD" id="cd03443">
    <property type="entry name" value="PaaI_thioesterase"/>
    <property type="match status" value="1"/>
</dbReference>
<dbReference type="InterPro" id="IPR006683">
    <property type="entry name" value="Thioestr_dom"/>
</dbReference>
<dbReference type="SUPFAM" id="SSF54637">
    <property type="entry name" value="Thioesterase/thiol ester dehydrase-isomerase"/>
    <property type="match status" value="1"/>
</dbReference>
<evidence type="ECO:0000256" key="1">
    <source>
        <dbReference type="ARBA" id="ARBA00022801"/>
    </source>
</evidence>
<dbReference type="OrthoDB" id="32575at2"/>
<evidence type="ECO:0000259" key="2">
    <source>
        <dbReference type="Pfam" id="PF03061"/>
    </source>
</evidence>
<dbReference type="PANTHER" id="PTHR42856:SF1">
    <property type="entry name" value="ACYL-COENZYME A THIOESTERASE PAAI"/>
    <property type="match status" value="1"/>
</dbReference>
<organism evidence="3 4">
    <name type="scientific">Arthrobacter echini</name>
    <dbReference type="NCBI Taxonomy" id="1529066"/>
    <lineage>
        <taxon>Bacteria</taxon>
        <taxon>Bacillati</taxon>
        <taxon>Actinomycetota</taxon>
        <taxon>Actinomycetes</taxon>
        <taxon>Micrococcales</taxon>
        <taxon>Micrococcaceae</taxon>
        <taxon>Arthrobacter</taxon>
    </lineage>
</organism>
<comment type="caution">
    <text evidence="3">The sequence shown here is derived from an EMBL/GenBank/DDBJ whole genome shotgun (WGS) entry which is preliminary data.</text>
</comment>
<dbReference type="AlphaFoldDB" id="A0A5D0XRE0"/>
<dbReference type="NCBIfam" id="TIGR00369">
    <property type="entry name" value="unchar_dom_1"/>
    <property type="match status" value="1"/>
</dbReference>
<evidence type="ECO:0000313" key="3">
    <source>
        <dbReference type="EMBL" id="TYC99016.1"/>
    </source>
</evidence>
<dbReference type="InterPro" id="IPR052723">
    <property type="entry name" value="Acyl-CoA_thioesterase_PaaI"/>
</dbReference>
<protein>
    <submittedName>
        <fullName evidence="3">Hotdog fold thioesterase</fullName>
    </submittedName>
</protein>
<feature type="domain" description="Thioesterase" evidence="2">
    <location>
        <begin position="54"/>
        <end position="131"/>
    </location>
</feature>
<dbReference type="Proteomes" id="UP000323410">
    <property type="component" value="Unassembled WGS sequence"/>
</dbReference>
<accession>A0A5D0XRE0</accession>